<evidence type="ECO:0000256" key="3">
    <source>
        <dbReference type="HAMAP-Rule" id="MF_02071"/>
    </source>
</evidence>
<organism evidence="6 7">
    <name type="scientific">Marinilabilia rubra</name>
    <dbReference type="NCBI Taxonomy" id="2162893"/>
    <lineage>
        <taxon>Bacteria</taxon>
        <taxon>Pseudomonadati</taxon>
        <taxon>Bacteroidota</taxon>
        <taxon>Bacteroidia</taxon>
        <taxon>Marinilabiliales</taxon>
        <taxon>Marinilabiliaceae</taxon>
        <taxon>Marinilabilia</taxon>
    </lineage>
</organism>
<evidence type="ECO:0000256" key="1">
    <source>
        <dbReference type="ARBA" id="ARBA00023239"/>
    </source>
</evidence>
<dbReference type="InterPro" id="IPR036908">
    <property type="entry name" value="RlpA-like_sf"/>
</dbReference>
<gene>
    <name evidence="3" type="primary">rlpA</name>
    <name evidence="6" type="ORF">DDZ16_16315</name>
</gene>
<dbReference type="PANTHER" id="PTHR34183:SF1">
    <property type="entry name" value="ENDOLYTIC PEPTIDOGLYCAN TRANSGLYCOSYLASE RLPA"/>
    <property type="match status" value="1"/>
</dbReference>
<feature type="domain" description="RlpA-like protein double-psi beta-barrel" evidence="5">
    <location>
        <begin position="31"/>
        <end position="120"/>
    </location>
</feature>
<dbReference type="NCBIfam" id="TIGR00413">
    <property type="entry name" value="rlpA"/>
    <property type="match status" value="1"/>
</dbReference>
<dbReference type="GO" id="GO:0071555">
    <property type="term" value="P:cell wall organization"/>
    <property type="evidence" value="ECO:0007669"/>
    <property type="project" value="UniProtKB-KW"/>
</dbReference>
<reference evidence="6 7" key="1">
    <citation type="submission" date="2018-05" db="EMBL/GenBank/DDBJ databases">
        <title>Marinilabilia rubrum sp. nov., isolated from saltern sediment.</title>
        <authorList>
            <person name="Zhang R."/>
        </authorList>
    </citation>
    <scope>NUCLEOTIDE SEQUENCE [LARGE SCALE GENOMIC DNA]</scope>
    <source>
        <strain evidence="6 7">WTE16</strain>
    </source>
</reference>
<accession>A0A2U2B5I7</accession>
<comment type="similarity">
    <text evidence="3 4">Belongs to the RlpA family.</text>
</comment>
<evidence type="ECO:0000313" key="6">
    <source>
        <dbReference type="EMBL" id="PWD98339.1"/>
    </source>
</evidence>
<dbReference type="Pfam" id="PF03330">
    <property type="entry name" value="DPBB_1"/>
    <property type="match status" value="1"/>
</dbReference>
<dbReference type="EC" id="4.2.2.-" evidence="3"/>
<protein>
    <recommendedName>
        <fullName evidence="3">Probable endolytic peptidoglycan transglycosylase RlpA</fullName>
        <ecNumber evidence="3">4.2.2.-</ecNumber>
    </recommendedName>
</protein>
<dbReference type="Gene3D" id="2.40.40.10">
    <property type="entry name" value="RlpA-like domain"/>
    <property type="match status" value="1"/>
</dbReference>
<dbReference type="HAMAP" id="MF_02071">
    <property type="entry name" value="RlpA"/>
    <property type="match status" value="1"/>
</dbReference>
<evidence type="ECO:0000256" key="4">
    <source>
        <dbReference type="RuleBase" id="RU003495"/>
    </source>
</evidence>
<dbReference type="GO" id="GO:0008932">
    <property type="term" value="F:lytic endotransglycosylase activity"/>
    <property type="evidence" value="ECO:0007669"/>
    <property type="project" value="UniProtKB-UniRule"/>
</dbReference>
<proteinExistence type="inferred from homology"/>
<dbReference type="GO" id="GO:0000270">
    <property type="term" value="P:peptidoglycan metabolic process"/>
    <property type="evidence" value="ECO:0007669"/>
    <property type="project" value="UniProtKB-UniRule"/>
</dbReference>
<dbReference type="EMBL" id="QEWP01000016">
    <property type="protein sequence ID" value="PWD98339.1"/>
    <property type="molecule type" value="Genomic_DNA"/>
</dbReference>
<dbReference type="CDD" id="cd22268">
    <property type="entry name" value="DPBB_RlpA-like"/>
    <property type="match status" value="1"/>
</dbReference>
<dbReference type="PANTHER" id="PTHR34183">
    <property type="entry name" value="ENDOLYTIC PEPTIDOGLYCAN TRANSGLYCOSYLASE RLPA"/>
    <property type="match status" value="1"/>
</dbReference>
<name>A0A2U2B5I7_9BACT</name>
<comment type="caution">
    <text evidence="6">The sequence shown here is derived from an EMBL/GenBank/DDBJ whole genome shotgun (WGS) entry which is preliminary data.</text>
</comment>
<dbReference type="SUPFAM" id="SSF50685">
    <property type="entry name" value="Barwin-like endoglucanases"/>
    <property type="match status" value="1"/>
</dbReference>
<dbReference type="OrthoDB" id="9779128at2"/>
<keyword evidence="1 3" id="KW-0456">Lyase</keyword>
<keyword evidence="7" id="KW-1185">Reference proteome</keyword>
<dbReference type="AlphaFoldDB" id="A0A2U2B5I7"/>
<dbReference type="InterPro" id="IPR034718">
    <property type="entry name" value="RlpA"/>
</dbReference>
<dbReference type="InterPro" id="IPR012997">
    <property type="entry name" value="RplA"/>
</dbReference>
<evidence type="ECO:0000256" key="2">
    <source>
        <dbReference type="ARBA" id="ARBA00023316"/>
    </source>
</evidence>
<keyword evidence="6" id="KW-0449">Lipoprotein</keyword>
<evidence type="ECO:0000313" key="7">
    <source>
        <dbReference type="Proteomes" id="UP000244956"/>
    </source>
</evidence>
<comment type="function">
    <text evidence="3">Lytic transglycosylase with a strong preference for naked glycan strands that lack stem peptides.</text>
</comment>
<sequence>MKLSKRQLTIMLLLVMALVLFFQDGEPPYTETGAASYYASSLEGNLTSGGEIYKQDSLTAAHRTLPFGTFLKVENIENGNTVVVKVNDRGPYADDRILDLSRAAFKQIAPLSVGVIEVRIEEVDSPKP</sequence>
<dbReference type="RefSeq" id="WP_109265550.1">
    <property type="nucleotide sequence ID" value="NZ_QEWP01000016.1"/>
</dbReference>
<dbReference type="InterPro" id="IPR009009">
    <property type="entry name" value="RlpA-like_DPBB"/>
</dbReference>
<evidence type="ECO:0000259" key="5">
    <source>
        <dbReference type="Pfam" id="PF03330"/>
    </source>
</evidence>
<dbReference type="Proteomes" id="UP000244956">
    <property type="component" value="Unassembled WGS sequence"/>
</dbReference>
<keyword evidence="2 3" id="KW-0961">Cell wall biogenesis/degradation</keyword>